<dbReference type="InterPro" id="IPR023408">
    <property type="entry name" value="MscS_beta-dom_sf"/>
</dbReference>
<dbReference type="GO" id="GO:0016020">
    <property type="term" value="C:membrane"/>
    <property type="evidence" value="ECO:0007669"/>
    <property type="project" value="UniProtKB-SubCell"/>
</dbReference>
<comment type="similarity">
    <text evidence="2">Belongs to the MscS (TC 1.A.23) family.</text>
</comment>
<dbReference type="AlphaFoldDB" id="A0AAE3FT11"/>
<evidence type="ECO:0000256" key="2">
    <source>
        <dbReference type="ARBA" id="ARBA00008017"/>
    </source>
</evidence>
<keyword evidence="3 6" id="KW-0812">Transmembrane</keyword>
<comment type="caution">
    <text evidence="8">The sequence shown here is derived from an EMBL/GenBank/DDBJ whole genome shotgun (WGS) entry which is preliminary data.</text>
</comment>
<dbReference type="InterPro" id="IPR011014">
    <property type="entry name" value="MscS_channel_TM-2"/>
</dbReference>
<name>A0AAE3FT11_9EURY</name>
<dbReference type="Gene3D" id="2.30.30.60">
    <property type="match status" value="1"/>
</dbReference>
<feature type="transmembrane region" description="Helical" evidence="6">
    <location>
        <begin position="145"/>
        <end position="166"/>
    </location>
</feature>
<keyword evidence="4 6" id="KW-1133">Transmembrane helix</keyword>
<feature type="transmembrane region" description="Helical" evidence="6">
    <location>
        <begin position="70"/>
        <end position="94"/>
    </location>
</feature>
<dbReference type="InterPro" id="IPR006685">
    <property type="entry name" value="MscS_channel_2nd"/>
</dbReference>
<dbReference type="SUPFAM" id="SSF50182">
    <property type="entry name" value="Sm-like ribonucleoproteins"/>
    <property type="match status" value="1"/>
</dbReference>
<dbReference type="EMBL" id="JAKRVY010000005">
    <property type="protein sequence ID" value="MCL9814069.1"/>
    <property type="molecule type" value="Genomic_DNA"/>
</dbReference>
<dbReference type="GO" id="GO:0008381">
    <property type="term" value="F:mechanosensitive monoatomic ion channel activity"/>
    <property type="evidence" value="ECO:0007669"/>
    <property type="project" value="InterPro"/>
</dbReference>
<evidence type="ECO:0000256" key="5">
    <source>
        <dbReference type="ARBA" id="ARBA00023136"/>
    </source>
</evidence>
<keyword evidence="5 6" id="KW-0472">Membrane</keyword>
<protein>
    <submittedName>
        <fullName evidence="8">Mechanosensitive ion channel family protein</fullName>
    </submittedName>
</protein>
<comment type="subcellular location">
    <subcellularLocation>
        <location evidence="1">Membrane</location>
        <topology evidence="1">Multi-pass membrane protein</topology>
    </subcellularLocation>
</comment>
<evidence type="ECO:0000256" key="4">
    <source>
        <dbReference type="ARBA" id="ARBA00022989"/>
    </source>
</evidence>
<dbReference type="Proteomes" id="UP001202674">
    <property type="component" value="Unassembled WGS sequence"/>
</dbReference>
<evidence type="ECO:0000313" key="9">
    <source>
        <dbReference type="Proteomes" id="UP001202674"/>
    </source>
</evidence>
<evidence type="ECO:0000259" key="7">
    <source>
        <dbReference type="Pfam" id="PF00924"/>
    </source>
</evidence>
<evidence type="ECO:0000256" key="6">
    <source>
        <dbReference type="SAM" id="Phobius"/>
    </source>
</evidence>
<evidence type="ECO:0000313" key="8">
    <source>
        <dbReference type="EMBL" id="MCL9814069.1"/>
    </source>
</evidence>
<dbReference type="PANTHER" id="PTHR30221:SF20">
    <property type="entry name" value="SMALL-CONDUCTANCE MECHANOSENSITIVE CHANNEL"/>
    <property type="match status" value="1"/>
</dbReference>
<evidence type="ECO:0000256" key="1">
    <source>
        <dbReference type="ARBA" id="ARBA00004141"/>
    </source>
</evidence>
<feature type="transmembrane region" description="Helical" evidence="6">
    <location>
        <begin position="172"/>
        <end position="192"/>
    </location>
</feature>
<feature type="transmembrane region" description="Helical" evidence="6">
    <location>
        <begin position="106"/>
        <end position="124"/>
    </location>
</feature>
<dbReference type="InterPro" id="IPR010920">
    <property type="entry name" value="LSM_dom_sf"/>
</dbReference>
<sequence length="260" mass="28201">MFDQTLVEVSHLLQQPIVLGLLVLVLGLLLGVAVGRVNKQILMTAGIGDAVEGTPFERTARSIGTSTVSLIARVTSWFIYGVTILTAIHISGIFDAPTFWFSVAEFVPRLFIAVLVMIAGFILADKAELAVGERLKNVKLPEINILPLIVKYSVLYIALLIALGQVGVNTTALLVLLTVYVFGVVLIGGLAFKDFLSSGAAGMYLLLNQPYGIGDEVRIGDRQGIVQEMTLLTTRIENDDAEFIVPNRVVFEDGIARMRN</sequence>
<feature type="domain" description="Mechanosensitive ion channel MscS" evidence="7">
    <location>
        <begin position="196"/>
        <end position="252"/>
    </location>
</feature>
<keyword evidence="9" id="KW-1185">Reference proteome</keyword>
<dbReference type="Gene3D" id="1.10.287.1260">
    <property type="match status" value="1"/>
</dbReference>
<gene>
    <name evidence="8" type="ORF">AArcSt11_10435</name>
</gene>
<evidence type="ECO:0000256" key="3">
    <source>
        <dbReference type="ARBA" id="ARBA00022692"/>
    </source>
</evidence>
<feature type="transmembrane region" description="Helical" evidence="6">
    <location>
        <begin position="12"/>
        <end position="34"/>
    </location>
</feature>
<dbReference type="Pfam" id="PF00924">
    <property type="entry name" value="MS_channel_2nd"/>
    <property type="match status" value="1"/>
</dbReference>
<accession>A0AAE3FT11</accession>
<dbReference type="PANTHER" id="PTHR30221">
    <property type="entry name" value="SMALL-CONDUCTANCE MECHANOSENSITIVE CHANNEL"/>
    <property type="match status" value="1"/>
</dbReference>
<organism evidence="8 9">
    <name type="scientific">Natranaeroarchaeum aerophilus</name>
    <dbReference type="NCBI Taxonomy" id="2917711"/>
    <lineage>
        <taxon>Archaea</taxon>
        <taxon>Methanobacteriati</taxon>
        <taxon>Methanobacteriota</taxon>
        <taxon>Stenosarchaea group</taxon>
        <taxon>Halobacteria</taxon>
        <taxon>Halobacteriales</taxon>
        <taxon>Natronoarchaeaceae</taxon>
        <taxon>Natranaeroarchaeum</taxon>
    </lineage>
</organism>
<dbReference type="SUPFAM" id="SSF82861">
    <property type="entry name" value="Mechanosensitive channel protein MscS (YggB), transmembrane region"/>
    <property type="match status" value="1"/>
</dbReference>
<dbReference type="RefSeq" id="WP_250596894.1">
    <property type="nucleotide sequence ID" value="NZ_JAKRVY010000005.1"/>
</dbReference>
<dbReference type="InterPro" id="IPR045275">
    <property type="entry name" value="MscS_archaea/bacteria_type"/>
</dbReference>
<proteinExistence type="inferred from homology"/>
<reference evidence="8 9" key="1">
    <citation type="journal article" date="2022" name="Syst. Appl. Microbiol.">
        <title>Natronocalculus amylovorans gen. nov., sp. nov., and Natranaeroarchaeum aerophilus sp. nov., dominant culturable amylolytic natronoarchaea from hypersaline soda lakes in southwestern Siberia.</title>
        <authorList>
            <person name="Sorokin D.Y."/>
            <person name="Elcheninov A.G."/>
            <person name="Khizhniak T.V."/>
            <person name="Koenen M."/>
            <person name="Bale N.J."/>
            <person name="Damste J.S.S."/>
            <person name="Kublanov I.V."/>
        </authorList>
    </citation>
    <scope>NUCLEOTIDE SEQUENCE [LARGE SCALE GENOMIC DNA]</scope>
    <source>
        <strain evidence="8 9">AArc-St1-1</strain>
    </source>
</reference>